<dbReference type="InterPro" id="IPR036047">
    <property type="entry name" value="F-box-like_dom_sf"/>
</dbReference>
<name>A0A1Y2GBA0_9FUNG</name>
<dbReference type="SUPFAM" id="SSF81383">
    <property type="entry name" value="F-box domain"/>
    <property type="match status" value="1"/>
</dbReference>
<dbReference type="GeneID" id="33567490"/>
<reference evidence="2 3" key="1">
    <citation type="submission" date="2016-07" db="EMBL/GenBank/DDBJ databases">
        <title>Pervasive Adenine N6-methylation of Active Genes in Fungi.</title>
        <authorList>
            <consortium name="DOE Joint Genome Institute"/>
            <person name="Mondo S.J."/>
            <person name="Dannebaum R.O."/>
            <person name="Kuo R.C."/>
            <person name="Labutti K."/>
            <person name="Haridas S."/>
            <person name="Kuo A."/>
            <person name="Salamov A."/>
            <person name="Ahrendt S.R."/>
            <person name="Lipzen A."/>
            <person name="Sullivan W."/>
            <person name="Andreopoulos W.B."/>
            <person name="Clum A."/>
            <person name="Lindquist E."/>
            <person name="Daum C."/>
            <person name="Ramamoorthy G.K."/>
            <person name="Gryganskyi A."/>
            <person name="Culley D."/>
            <person name="Magnuson J.K."/>
            <person name="James T.Y."/>
            <person name="O'Malley M.A."/>
            <person name="Stajich J.E."/>
            <person name="Spatafora J.W."/>
            <person name="Visel A."/>
            <person name="Grigoriev I.V."/>
        </authorList>
    </citation>
    <scope>NUCLEOTIDE SEQUENCE [LARGE SCALE GENOMIC DNA]</scope>
    <source>
        <strain evidence="2 3">NRRL 3116</strain>
    </source>
</reference>
<keyword evidence="3" id="KW-1185">Reference proteome</keyword>
<evidence type="ECO:0000256" key="1">
    <source>
        <dbReference type="SAM" id="MobiDB-lite"/>
    </source>
</evidence>
<dbReference type="OrthoDB" id="2410109at2759"/>
<organism evidence="2 3">
    <name type="scientific">Lobosporangium transversale</name>
    <dbReference type="NCBI Taxonomy" id="64571"/>
    <lineage>
        <taxon>Eukaryota</taxon>
        <taxon>Fungi</taxon>
        <taxon>Fungi incertae sedis</taxon>
        <taxon>Mucoromycota</taxon>
        <taxon>Mortierellomycotina</taxon>
        <taxon>Mortierellomycetes</taxon>
        <taxon>Mortierellales</taxon>
        <taxon>Mortierellaceae</taxon>
        <taxon>Lobosporangium</taxon>
    </lineage>
</organism>
<protein>
    <recommendedName>
        <fullName evidence="4">F-box domain-containing protein</fullName>
    </recommendedName>
</protein>
<dbReference type="EMBL" id="MCFF01000052">
    <property type="protein sequence ID" value="ORZ05118.1"/>
    <property type="molecule type" value="Genomic_DNA"/>
</dbReference>
<dbReference type="AlphaFoldDB" id="A0A1Y2GBA0"/>
<comment type="caution">
    <text evidence="2">The sequence shown here is derived from an EMBL/GenBank/DDBJ whole genome shotgun (WGS) entry which is preliminary data.</text>
</comment>
<dbReference type="RefSeq" id="XP_021876893.1">
    <property type="nucleotide sequence ID" value="XM_022025647.1"/>
</dbReference>
<sequence length="582" mass="65867">MAIAQYPIFELPEILAHVGRYLPRATHCVCLQVSRTWYRVFLPMVWVHIHSSDCSMSPKIPLMILRKHAHLIRRLNFYGLISSPFLSIGCTQLERLFISSQCLCTVESGTLNNTRNDIDQLTYLLQTNPRLKDITVMGIRPLPDKAFWGAISQVSHLESLAIIGMNIPKELMEDFWYAIAAHANRLELSSITFPSENHLLFQECVAGTIVTPPLNPHFKRLKHLGLFKFNSSADVQLERILKNCSQLKSLVWRGSHGTRFPRTAITSMRSTGAICSLNSIELDAEGLSDSDLHELLVDISNLEKLVVPNSAFGAKSLTVVLKHSIMITELNLSGCRQIRSPMIQIILSSFPALETLISGTVSAYDILVGDPWVCLKLKTLRINIEAGYTVVRTEVEYMDVEEEEQEKGDLEQGLEMQMETGLGDHISLEKGEVDKDDEEEKEEEEDEEDEEEGLAEKNMIHQAVFERLSTLRQLQVLDISRLHSSGSQPHSSSIDGGQLDGPSFPNALQLRLKRGLYQLKALKQLRDFYFSGPQRMSQRDVLWMLESWPQLIHLCGSLHSNHRRNESLKELLCARGVSVNTW</sequence>
<evidence type="ECO:0000313" key="2">
    <source>
        <dbReference type="EMBL" id="ORZ05118.1"/>
    </source>
</evidence>
<accession>A0A1Y2GBA0</accession>
<feature type="region of interest" description="Disordered" evidence="1">
    <location>
        <begin position="421"/>
        <end position="455"/>
    </location>
</feature>
<dbReference type="InParanoid" id="A0A1Y2GBA0"/>
<dbReference type="Proteomes" id="UP000193648">
    <property type="component" value="Unassembled WGS sequence"/>
</dbReference>
<evidence type="ECO:0008006" key="4">
    <source>
        <dbReference type="Google" id="ProtNLM"/>
    </source>
</evidence>
<dbReference type="InterPro" id="IPR032675">
    <property type="entry name" value="LRR_dom_sf"/>
</dbReference>
<dbReference type="Gene3D" id="3.80.10.10">
    <property type="entry name" value="Ribonuclease Inhibitor"/>
    <property type="match status" value="2"/>
</dbReference>
<dbReference type="SUPFAM" id="SSF52047">
    <property type="entry name" value="RNI-like"/>
    <property type="match status" value="1"/>
</dbReference>
<proteinExistence type="predicted"/>
<feature type="compositionally biased region" description="Acidic residues" evidence="1">
    <location>
        <begin position="434"/>
        <end position="453"/>
    </location>
</feature>
<gene>
    <name evidence="2" type="ORF">BCR41DRAFT_361960</name>
</gene>
<evidence type="ECO:0000313" key="3">
    <source>
        <dbReference type="Proteomes" id="UP000193648"/>
    </source>
</evidence>